<dbReference type="SUPFAM" id="SSF54523">
    <property type="entry name" value="Pili subunits"/>
    <property type="match status" value="1"/>
</dbReference>
<name>A0A3N2RIM6_LYSEN</name>
<dbReference type="InterPro" id="IPR012902">
    <property type="entry name" value="N_methyl_site"/>
</dbReference>
<dbReference type="PRINTS" id="PR00813">
    <property type="entry name" value="BCTERIALGSPG"/>
</dbReference>
<keyword evidence="1" id="KW-0488">Methylation</keyword>
<evidence type="ECO:0000313" key="3">
    <source>
        <dbReference type="EMBL" id="ROU07325.1"/>
    </source>
</evidence>
<dbReference type="InterPro" id="IPR045584">
    <property type="entry name" value="Pilin-like"/>
</dbReference>
<dbReference type="PANTHER" id="PTHR30093:SF47">
    <property type="entry name" value="TYPE IV PILUS NON-CORE MINOR PILIN PILE"/>
    <property type="match status" value="1"/>
</dbReference>
<evidence type="ECO:0000256" key="1">
    <source>
        <dbReference type="ARBA" id="ARBA00022481"/>
    </source>
</evidence>
<organism evidence="3 4">
    <name type="scientific">Lysobacter enzymogenes</name>
    <dbReference type="NCBI Taxonomy" id="69"/>
    <lineage>
        <taxon>Bacteria</taxon>
        <taxon>Pseudomonadati</taxon>
        <taxon>Pseudomonadota</taxon>
        <taxon>Gammaproteobacteria</taxon>
        <taxon>Lysobacterales</taxon>
        <taxon>Lysobacteraceae</taxon>
        <taxon>Lysobacter</taxon>
    </lineage>
</organism>
<dbReference type="InterPro" id="IPR031982">
    <property type="entry name" value="PilE-like"/>
</dbReference>
<reference evidence="3 4" key="1">
    <citation type="submission" date="2018-10" db="EMBL/GenBank/DDBJ databases">
        <title>The genome of Lysobacter enzymogenes OH11.</title>
        <authorList>
            <person name="Liu F."/>
            <person name="Zhao Y."/>
            <person name="Qian G."/>
            <person name="Chen Y."/>
            <person name="Xu H."/>
        </authorList>
    </citation>
    <scope>NUCLEOTIDE SEQUENCE [LARGE SCALE GENOMIC DNA]</scope>
    <source>
        <strain evidence="3 4">OH11</strain>
    </source>
</reference>
<comment type="caution">
    <text evidence="3">The sequence shown here is derived from an EMBL/GenBank/DDBJ whole genome shotgun (WGS) entry which is preliminary data.</text>
</comment>
<dbReference type="PROSITE" id="PS00409">
    <property type="entry name" value="PROKAR_NTER_METHYL"/>
    <property type="match status" value="1"/>
</dbReference>
<dbReference type="Pfam" id="PF07963">
    <property type="entry name" value="N_methyl"/>
    <property type="match status" value="1"/>
</dbReference>
<dbReference type="GO" id="GO:0015627">
    <property type="term" value="C:type II protein secretion system complex"/>
    <property type="evidence" value="ECO:0007669"/>
    <property type="project" value="InterPro"/>
</dbReference>
<evidence type="ECO:0000313" key="4">
    <source>
        <dbReference type="Proteomes" id="UP000275910"/>
    </source>
</evidence>
<dbReference type="GO" id="GO:0043683">
    <property type="term" value="P:type IV pilus assembly"/>
    <property type="evidence" value="ECO:0007669"/>
    <property type="project" value="InterPro"/>
</dbReference>
<dbReference type="GO" id="GO:0015628">
    <property type="term" value="P:protein secretion by the type II secretion system"/>
    <property type="evidence" value="ECO:0007669"/>
    <property type="project" value="InterPro"/>
</dbReference>
<dbReference type="InterPro" id="IPR000983">
    <property type="entry name" value="Bac_GSPG_pilin"/>
</dbReference>
<dbReference type="Proteomes" id="UP000275910">
    <property type="component" value="Unassembled WGS sequence"/>
</dbReference>
<dbReference type="EMBL" id="RCTY01000023">
    <property type="protein sequence ID" value="ROU07325.1"/>
    <property type="molecule type" value="Genomic_DNA"/>
</dbReference>
<dbReference type="Gene3D" id="3.30.700.10">
    <property type="entry name" value="Glycoprotein, Type 4 Pilin"/>
    <property type="match status" value="1"/>
</dbReference>
<feature type="transmembrane region" description="Helical" evidence="2">
    <location>
        <begin position="12"/>
        <end position="33"/>
    </location>
</feature>
<dbReference type="Pfam" id="PF16732">
    <property type="entry name" value="ComP_DUS"/>
    <property type="match status" value="1"/>
</dbReference>
<keyword evidence="2" id="KW-0472">Membrane</keyword>
<dbReference type="RefSeq" id="WP_123647314.1">
    <property type="nucleotide sequence ID" value="NZ_RCTY01000023.1"/>
</dbReference>
<dbReference type="PANTHER" id="PTHR30093">
    <property type="entry name" value="GENERAL SECRETION PATHWAY PROTEIN G"/>
    <property type="match status" value="1"/>
</dbReference>
<keyword evidence="2" id="KW-1133">Transmembrane helix</keyword>
<proteinExistence type="predicted"/>
<keyword evidence="2" id="KW-0812">Transmembrane</keyword>
<dbReference type="AlphaFoldDB" id="A0A3N2RIM6"/>
<evidence type="ECO:0000256" key="2">
    <source>
        <dbReference type="SAM" id="Phobius"/>
    </source>
</evidence>
<accession>A0A3N2RIM6</accession>
<dbReference type="NCBIfam" id="TIGR02532">
    <property type="entry name" value="IV_pilin_GFxxxE"/>
    <property type="match status" value="1"/>
</dbReference>
<sequence>MTSSARQSGFTLIELMVTVVVIGILVAIAVPSYQDSVRKGRRGQAKADLVEAAQAMERYYTANNQYSGKALKDIWGSDRSPRDGKQFYTVAFKGTPTAREFTIEAKPLTTTDQATDKCGTMSINQLGQKTAEASTGCWDN</sequence>
<protein>
    <submittedName>
        <fullName evidence="3">Type IV pilin protein</fullName>
    </submittedName>
</protein>
<gene>
    <name evidence="3" type="ORF">D9T17_10245</name>
</gene>